<comment type="similarity">
    <text evidence="6">Belongs to the methyltransferase superfamily. RNA methyltransferase RsmG family.</text>
</comment>
<name>D3DIJ5_HYDTT</name>
<dbReference type="GO" id="GO:0005829">
    <property type="term" value="C:cytosol"/>
    <property type="evidence" value="ECO:0007669"/>
    <property type="project" value="TreeGrafter"/>
</dbReference>
<dbReference type="Pfam" id="PF02527">
    <property type="entry name" value="GidB"/>
    <property type="match status" value="1"/>
</dbReference>
<feature type="binding site" evidence="6">
    <location>
        <position position="77"/>
    </location>
    <ligand>
        <name>S-adenosyl-L-methionine</name>
        <dbReference type="ChEBI" id="CHEBI:59789"/>
    </ligand>
</feature>
<evidence type="ECO:0000256" key="5">
    <source>
        <dbReference type="ARBA" id="ARBA00022691"/>
    </source>
</evidence>
<feature type="binding site" evidence="6">
    <location>
        <position position="142"/>
    </location>
    <ligand>
        <name>S-adenosyl-L-methionine</name>
        <dbReference type="ChEBI" id="CHEBI:59789"/>
    </ligand>
</feature>
<dbReference type="EC" id="2.1.1.-" evidence="6"/>
<feature type="binding site" evidence="6">
    <location>
        <begin position="128"/>
        <end position="129"/>
    </location>
    <ligand>
        <name>S-adenosyl-L-methionine</name>
        <dbReference type="ChEBI" id="CHEBI:59789"/>
    </ligand>
</feature>
<dbReference type="GO" id="GO:0070043">
    <property type="term" value="F:rRNA (guanine-N7-)-methyltransferase activity"/>
    <property type="evidence" value="ECO:0007669"/>
    <property type="project" value="UniProtKB-UniRule"/>
</dbReference>
<accession>D3DIJ5</accession>
<proteinExistence type="inferred from homology"/>
<evidence type="ECO:0000256" key="1">
    <source>
        <dbReference type="ARBA" id="ARBA00022490"/>
    </source>
</evidence>
<dbReference type="STRING" id="608538.HTH_1193"/>
<gene>
    <name evidence="7" type="primary">gidB</name>
    <name evidence="6" type="synonym">rsmG</name>
    <name evidence="7" type="ordered locus">HTH_1193</name>
</gene>
<dbReference type="KEGG" id="hte:Hydth_1185"/>
<dbReference type="PIRSF" id="PIRSF003078">
    <property type="entry name" value="GidB"/>
    <property type="match status" value="1"/>
</dbReference>
<dbReference type="PATRIC" id="fig|608538.5.peg.1211"/>
<evidence type="ECO:0000256" key="2">
    <source>
        <dbReference type="ARBA" id="ARBA00022552"/>
    </source>
</evidence>
<dbReference type="HAMAP" id="MF_00074">
    <property type="entry name" value="16SrRNA_methyltr_G"/>
    <property type="match status" value="1"/>
</dbReference>
<feature type="binding site" evidence="6">
    <location>
        <position position="82"/>
    </location>
    <ligand>
        <name>S-adenosyl-L-methionine</name>
        <dbReference type="ChEBI" id="CHEBI:59789"/>
    </ligand>
</feature>
<evidence type="ECO:0000256" key="4">
    <source>
        <dbReference type="ARBA" id="ARBA00022679"/>
    </source>
</evidence>
<dbReference type="NCBIfam" id="TIGR00138">
    <property type="entry name" value="rsmG_gidB"/>
    <property type="match status" value="1"/>
</dbReference>
<dbReference type="AlphaFoldDB" id="D3DIJ5"/>
<dbReference type="SUPFAM" id="SSF53335">
    <property type="entry name" value="S-adenosyl-L-methionine-dependent methyltransferases"/>
    <property type="match status" value="1"/>
</dbReference>
<dbReference type="EMBL" id="AP011112">
    <property type="protein sequence ID" value="BAI69647.1"/>
    <property type="molecule type" value="Genomic_DNA"/>
</dbReference>
<dbReference type="eggNOG" id="COG0357">
    <property type="taxonomic scope" value="Bacteria"/>
</dbReference>
<evidence type="ECO:0000256" key="6">
    <source>
        <dbReference type="HAMAP-Rule" id="MF_00074"/>
    </source>
</evidence>
<dbReference type="Proteomes" id="UP000002574">
    <property type="component" value="Chromosome"/>
</dbReference>
<dbReference type="PANTHER" id="PTHR31760">
    <property type="entry name" value="S-ADENOSYL-L-METHIONINE-DEPENDENT METHYLTRANSFERASES SUPERFAMILY PROTEIN"/>
    <property type="match status" value="1"/>
</dbReference>
<evidence type="ECO:0000256" key="3">
    <source>
        <dbReference type="ARBA" id="ARBA00022603"/>
    </source>
</evidence>
<dbReference type="Gene3D" id="3.40.50.150">
    <property type="entry name" value="Vaccinia Virus protein VP39"/>
    <property type="match status" value="1"/>
</dbReference>
<sequence length="196" mass="22767">MIEDIFKRNGFDLSDQQVELFYTYMQELKKWNKVHRLTAIEEEEQIVIRHFVDSLTLALCFEQKGLDVKGKSVCDVGSGGGFPGVPLKIYYGPQINLTLVESVSKKCAFLEYVKAKLGLDYRVLCKRAEQLRENSFDIVVCRALGKLEDIVPMLIRLSREFVFIMKGKELPKGYEYCKINTYDIKDSYILFLPKRR</sequence>
<evidence type="ECO:0000313" key="7">
    <source>
        <dbReference type="EMBL" id="BAI69647.1"/>
    </source>
</evidence>
<comment type="caution">
    <text evidence="6">Lacks conserved residue(s) required for the propagation of feature annotation.</text>
</comment>
<comment type="subcellular location">
    <subcellularLocation>
        <location evidence="6">Cytoplasm</location>
    </subcellularLocation>
</comment>
<organism evidence="7 8">
    <name type="scientific">Hydrogenobacter thermophilus (strain DSM 6534 / IAM 12695 / TK-6)</name>
    <dbReference type="NCBI Taxonomy" id="608538"/>
    <lineage>
        <taxon>Bacteria</taxon>
        <taxon>Pseudomonadati</taxon>
        <taxon>Aquificota</taxon>
        <taxon>Aquificia</taxon>
        <taxon>Aquificales</taxon>
        <taxon>Aquificaceae</taxon>
        <taxon>Hydrogenobacter</taxon>
    </lineage>
</organism>
<protein>
    <recommendedName>
        <fullName evidence="6">Ribosomal RNA small subunit methyltransferase G</fullName>
        <ecNumber evidence="6">2.1.1.-</ecNumber>
    </recommendedName>
    <alternativeName>
        <fullName evidence="6">16S rRNA 7-methylguanosine methyltransferase</fullName>
        <shortName evidence="6">16S rRNA m7G methyltransferase</shortName>
    </alternativeName>
</protein>
<keyword evidence="8" id="KW-1185">Reference proteome</keyword>
<keyword evidence="5 6" id="KW-0949">S-adenosyl-L-methionine</keyword>
<evidence type="ECO:0000313" key="8">
    <source>
        <dbReference type="Proteomes" id="UP000002574"/>
    </source>
</evidence>
<keyword evidence="4 6" id="KW-0808">Transferase</keyword>
<dbReference type="KEGG" id="hth:HTH_1193"/>
<comment type="function">
    <text evidence="6">Specifically methylates the N7 position of a guanine in 16S rRNA.</text>
</comment>
<dbReference type="PANTHER" id="PTHR31760:SF0">
    <property type="entry name" value="S-ADENOSYL-L-METHIONINE-DEPENDENT METHYLTRANSFERASES SUPERFAMILY PROTEIN"/>
    <property type="match status" value="1"/>
</dbReference>
<dbReference type="InterPro" id="IPR003682">
    <property type="entry name" value="rRNA_ssu_MeTfrase_G"/>
</dbReference>
<dbReference type="InterPro" id="IPR029063">
    <property type="entry name" value="SAM-dependent_MTases_sf"/>
</dbReference>
<keyword evidence="3 6" id="KW-0489">Methyltransferase</keyword>
<keyword evidence="2 6" id="KW-0698">rRNA processing</keyword>
<dbReference type="RefSeq" id="WP_012963827.1">
    <property type="nucleotide sequence ID" value="NC_013799.1"/>
</dbReference>
<dbReference type="OrthoDB" id="9808773at2"/>
<keyword evidence="1 6" id="KW-0963">Cytoplasm</keyword>
<reference evidence="7 8" key="1">
    <citation type="journal article" date="2010" name="J. Bacteriol.">
        <title>Complete genome sequence of the thermophilic, obligately chemolithoautotrophic hydrogen-oxidizing bacterium Hydrogenobacter thermophilus TK-6.</title>
        <authorList>
            <person name="Arai H."/>
            <person name="Kanbe H."/>
            <person name="Ishii M."/>
            <person name="Igarashi Y."/>
        </authorList>
    </citation>
    <scope>NUCLEOTIDE SEQUENCE [LARGE SCALE GENOMIC DNA]</scope>
    <source>
        <strain evidence="8">DSM 6534 / IAM 12695 / TK-6 [Tokyo]</strain>
    </source>
</reference>